<dbReference type="SUPFAM" id="SSF56935">
    <property type="entry name" value="Porins"/>
    <property type="match status" value="1"/>
</dbReference>
<dbReference type="InterPro" id="IPR036942">
    <property type="entry name" value="Beta-barrel_TonB_sf"/>
</dbReference>
<dbReference type="OrthoDB" id="7394476at2"/>
<dbReference type="CDD" id="cd01347">
    <property type="entry name" value="ligand_gated_channel"/>
    <property type="match status" value="1"/>
</dbReference>
<reference evidence="10 11" key="1">
    <citation type="submission" date="2016-12" db="EMBL/GenBank/DDBJ databases">
        <title>The genome of dimorphic prosthecate Glycocaulis alkaliphilus 6b-8t, isolated from crude oil dictates its adaptability in petroleum environments.</title>
        <authorList>
            <person name="Wu X.-L."/>
            <person name="Geng S."/>
        </authorList>
    </citation>
    <scope>NUCLEOTIDE SEQUENCE [LARGE SCALE GENOMIC DNA]</scope>
    <source>
        <strain evidence="10 11">6B-8</strain>
    </source>
</reference>
<dbReference type="Proteomes" id="UP000286954">
    <property type="component" value="Chromosome"/>
</dbReference>
<organism evidence="10 11">
    <name type="scientific">Glycocaulis alkaliphilus</name>
    <dbReference type="NCBI Taxonomy" id="1434191"/>
    <lineage>
        <taxon>Bacteria</taxon>
        <taxon>Pseudomonadati</taxon>
        <taxon>Pseudomonadota</taxon>
        <taxon>Alphaproteobacteria</taxon>
        <taxon>Maricaulales</taxon>
        <taxon>Maricaulaceae</taxon>
        <taxon>Glycocaulis</taxon>
    </lineage>
</organism>
<evidence type="ECO:0000256" key="3">
    <source>
        <dbReference type="ARBA" id="ARBA00022452"/>
    </source>
</evidence>
<dbReference type="KEGG" id="gak:X907_2462"/>
<dbReference type="PANTHER" id="PTHR47234">
    <property type="match status" value="1"/>
</dbReference>
<evidence type="ECO:0000256" key="9">
    <source>
        <dbReference type="RuleBase" id="RU003357"/>
    </source>
</evidence>
<comment type="similarity">
    <text evidence="8 9">Belongs to the TonB-dependent receptor family.</text>
</comment>
<dbReference type="PANTHER" id="PTHR47234:SF3">
    <property type="entry name" value="SECRETIN_TONB SHORT N-TERMINAL DOMAIN-CONTAINING PROTEIN"/>
    <property type="match status" value="1"/>
</dbReference>
<dbReference type="InterPro" id="IPR039426">
    <property type="entry name" value="TonB-dep_rcpt-like"/>
</dbReference>
<keyword evidence="4 8" id="KW-0812">Transmembrane</keyword>
<dbReference type="InterPro" id="IPR037066">
    <property type="entry name" value="Plug_dom_sf"/>
</dbReference>
<keyword evidence="7 8" id="KW-0998">Cell outer membrane</keyword>
<name>A0A3T0ECF2_9PROT</name>
<evidence type="ECO:0000256" key="2">
    <source>
        <dbReference type="ARBA" id="ARBA00022448"/>
    </source>
</evidence>
<dbReference type="Pfam" id="PF00593">
    <property type="entry name" value="TonB_dep_Rec_b-barrel"/>
    <property type="match status" value="1"/>
</dbReference>
<keyword evidence="2 8" id="KW-0813">Transport</keyword>
<gene>
    <name evidence="10" type="ORF">X907_2462</name>
</gene>
<keyword evidence="5 9" id="KW-0798">TonB box</keyword>
<dbReference type="GO" id="GO:0009279">
    <property type="term" value="C:cell outer membrane"/>
    <property type="evidence" value="ECO:0007669"/>
    <property type="project" value="UniProtKB-SubCell"/>
</dbReference>
<keyword evidence="10" id="KW-0675">Receptor</keyword>
<dbReference type="InterPro" id="IPR012910">
    <property type="entry name" value="Plug_dom"/>
</dbReference>
<dbReference type="InterPro" id="IPR000531">
    <property type="entry name" value="Beta-barrel_TonB"/>
</dbReference>
<evidence type="ECO:0000256" key="1">
    <source>
        <dbReference type="ARBA" id="ARBA00004571"/>
    </source>
</evidence>
<dbReference type="Gene3D" id="2.170.130.10">
    <property type="entry name" value="TonB-dependent receptor, plug domain"/>
    <property type="match status" value="1"/>
</dbReference>
<dbReference type="AlphaFoldDB" id="A0A3T0ECF2"/>
<evidence type="ECO:0000256" key="5">
    <source>
        <dbReference type="ARBA" id="ARBA00023077"/>
    </source>
</evidence>
<accession>A0A3T0ECF2</accession>
<keyword evidence="6 8" id="KW-0472">Membrane</keyword>
<dbReference type="RefSeq" id="WP_127568375.1">
    <property type="nucleotide sequence ID" value="NZ_BMFB01000001.1"/>
</dbReference>
<sequence length="796" mass="84583">MKTLFTSTAIALVAASAGLAQQPASTPEDVIVVTGTRSEGRTALQTLAPVDVISNAQLEANGSTELNVALNYAVPSFSFPQPSLTDGTDSVRPATLRGLGPDQTLTLVNGKRRHVSALVNLNGSVGRGSAAVDLNTIPTSAIGAVEVLRDGAAAQYGSDAIAGVINVRLREAREGGGATFTYGQNVTTVPLLSGDRDERDGETFTAAAWAGLPLGADGFLTISGEFRDRSSTNRSGPDPRQQYEPAGDPREESFDRLNHRFGNPNARDITLLANAGIPFANGNELYGFASYQNREADSAGFYRRALDARNVLAIYPDGFLPLIASEVEDYSVGGGLRAQLGEWSADASLVYGRNQIDYTIRNTLNTTLGAASPTEFYAGQLAYSQAVANFDLVRQYAVDAFSGPLNVGLGLEARFENFEIGAGEPGSYIQGAFPGAPGSQVFPGFQPSNEVDASRQSFSAYIDLEADLTDRLTVSVAGRYENYSDFGDTLNGRLAARFELTDALALRGSVSTGFRAPSLHQSFFTSTATVFTGGVPFETGTFPVSSPVAIALGATPLEAETSVNYSLGAVFATGGFALTIDAYRIEIDDRILLSENLNSPEVQAILPAGVTSARFFLNAADSTTEGVDIVASYGWSVDNIGEFNATFGYNYNTVELSNIQSTGVLSSLTPPPTIFGRQSTLRLEEGTPRDKFILGLDWSRDRLGGFVRATRFGETLSPGTAAASDVKLSEQWVIDLEGNIDITSRVNFALGANNVFDTYPDNVPAGLDFNGILPFSSFSPAGFNGRYVYGRVRVNW</sequence>
<dbReference type="EMBL" id="CP018911">
    <property type="protein sequence ID" value="AZU04977.1"/>
    <property type="molecule type" value="Genomic_DNA"/>
</dbReference>
<proteinExistence type="inferred from homology"/>
<dbReference type="Gene3D" id="2.40.170.20">
    <property type="entry name" value="TonB-dependent receptor, beta-barrel domain"/>
    <property type="match status" value="1"/>
</dbReference>
<dbReference type="PROSITE" id="PS52016">
    <property type="entry name" value="TONB_DEPENDENT_REC_3"/>
    <property type="match status" value="1"/>
</dbReference>
<keyword evidence="3 8" id="KW-1134">Transmembrane beta strand</keyword>
<dbReference type="Pfam" id="PF07715">
    <property type="entry name" value="Plug"/>
    <property type="match status" value="1"/>
</dbReference>
<evidence type="ECO:0000256" key="8">
    <source>
        <dbReference type="PROSITE-ProRule" id="PRU01360"/>
    </source>
</evidence>
<evidence type="ECO:0000313" key="10">
    <source>
        <dbReference type="EMBL" id="AZU04977.1"/>
    </source>
</evidence>
<protein>
    <submittedName>
        <fullName evidence="10">TonB-dependent receptor</fullName>
    </submittedName>
</protein>
<keyword evidence="11" id="KW-1185">Reference proteome</keyword>
<comment type="subcellular location">
    <subcellularLocation>
        <location evidence="1 8">Cell outer membrane</location>
        <topology evidence="1 8">Multi-pass membrane protein</topology>
    </subcellularLocation>
</comment>
<evidence type="ECO:0000256" key="7">
    <source>
        <dbReference type="ARBA" id="ARBA00023237"/>
    </source>
</evidence>
<evidence type="ECO:0000313" key="11">
    <source>
        <dbReference type="Proteomes" id="UP000286954"/>
    </source>
</evidence>
<evidence type="ECO:0000256" key="6">
    <source>
        <dbReference type="ARBA" id="ARBA00023136"/>
    </source>
</evidence>
<evidence type="ECO:0000256" key="4">
    <source>
        <dbReference type="ARBA" id="ARBA00022692"/>
    </source>
</evidence>